<dbReference type="AlphaFoldDB" id="A0A7V2ZLJ5"/>
<dbReference type="EMBL" id="DSUJ01000010">
    <property type="protein sequence ID" value="HFI92214.1"/>
    <property type="molecule type" value="Genomic_DNA"/>
</dbReference>
<sequence length="284" mass="31572">MSKNFFILVTVFTLITSCTIKDAYLLHSDVEAPFVQPPLHLQNGSVNEDVKLSLSVSGLTKHTTEGIVSKFEDNRYTDSLYSGKNFRWKTPPLNAALNIDIKISRTVSMFGGLNYAGDDHSDGIGGNFGFGFTGGDLVSHFRLDLGANFQSTYYSAVYYADAEFLPWDLDFSFIGLEERTKTNLNPFASLTFNTSHIDWFANPFIQVSYIQQNLFKVKVGGGFTTNEVYLEGDVSILNIKPGLTFTLGDSYSFSAGASMQYLMGMKSASKEFFITPFVQMNFSL</sequence>
<evidence type="ECO:0008006" key="2">
    <source>
        <dbReference type="Google" id="ProtNLM"/>
    </source>
</evidence>
<proteinExistence type="predicted"/>
<organism evidence="1">
    <name type="scientific">Ignavibacterium album</name>
    <dbReference type="NCBI Taxonomy" id="591197"/>
    <lineage>
        <taxon>Bacteria</taxon>
        <taxon>Pseudomonadati</taxon>
        <taxon>Ignavibacteriota</taxon>
        <taxon>Ignavibacteria</taxon>
        <taxon>Ignavibacteriales</taxon>
        <taxon>Ignavibacteriaceae</taxon>
        <taxon>Ignavibacterium</taxon>
    </lineage>
</organism>
<evidence type="ECO:0000313" key="1">
    <source>
        <dbReference type="EMBL" id="HFI92214.1"/>
    </source>
</evidence>
<dbReference type="PROSITE" id="PS51257">
    <property type="entry name" value="PROKAR_LIPOPROTEIN"/>
    <property type="match status" value="1"/>
</dbReference>
<comment type="caution">
    <text evidence="1">The sequence shown here is derived from an EMBL/GenBank/DDBJ whole genome shotgun (WGS) entry which is preliminary data.</text>
</comment>
<name>A0A7V2ZLJ5_9BACT</name>
<protein>
    <recommendedName>
        <fullName evidence="2">Lipoprotein</fullName>
    </recommendedName>
</protein>
<gene>
    <name evidence="1" type="ORF">ENS31_11920</name>
</gene>
<accession>A0A7V2ZLJ5</accession>
<reference evidence="1" key="1">
    <citation type="journal article" date="2020" name="mSystems">
        <title>Genome- and Community-Level Interaction Insights into Carbon Utilization and Element Cycling Functions of Hydrothermarchaeota in Hydrothermal Sediment.</title>
        <authorList>
            <person name="Zhou Z."/>
            <person name="Liu Y."/>
            <person name="Xu W."/>
            <person name="Pan J."/>
            <person name="Luo Z.H."/>
            <person name="Li M."/>
        </authorList>
    </citation>
    <scope>NUCLEOTIDE SEQUENCE [LARGE SCALE GENOMIC DNA]</scope>
    <source>
        <strain evidence="1">SpSt-479</strain>
    </source>
</reference>